<proteinExistence type="predicted"/>
<accession>A0A8W8MKU6</accession>
<protein>
    <recommendedName>
        <fullName evidence="1">Mutator-like transposase domain-containing protein</fullName>
    </recommendedName>
</protein>
<feature type="domain" description="Mutator-like transposase" evidence="1">
    <location>
        <begin position="1"/>
        <end position="72"/>
    </location>
</feature>
<reference evidence="2" key="1">
    <citation type="submission" date="2022-08" db="UniProtKB">
        <authorList>
            <consortium name="EnsemblMetazoa"/>
        </authorList>
    </citation>
    <scope>IDENTIFICATION</scope>
    <source>
        <strain evidence="2">05x7-T-G4-1.051#20</strain>
    </source>
</reference>
<dbReference type="EnsemblMetazoa" id="G33973.1">
    <property type="protein sequence ID" value="G33973.1:cds"/>
    <property type="gene ID" value="G33973"/>
</dbReference>
<dbReference type="Proteomes" id="UP000005408">
    <property type="component" value="Unassembled WGS sequence"/>
</dbReference>
<evidence type="ECO:0000313" key="2">
    <source>
        <dbReference type="EnsemblMetazoa" id="G33973.1:cds"/>
    </source>
</evidence>
<organism evidence="2 3">
    <name type="scientific">Magallana gigas</name>
    <name type="common">Pacific oyster</name>
    <name type="synonym">Crassostrea gigas</name>
    <dbReference type="NCBI Taxonomy" id="29159"/>
    <lineage>
        <taxon>Eukaryota</taxon>
        <taxon>Metazoa</taxon>
        <taxon>Spiralia</taxon>
        <taxon>Lophotrochozoa</taxon>
        <taxon>Mollusca</taxon>
        <taxon>Bivalvia</taxon>
        <taxon>Autobranchia</taxon>
        <taxon>Pteriomorphia</taxon>
        <taxon>Ostreida</taxon>
        <taxon>Ostreoidea</taxon>
        <taxon>Ostreidae</taxon>
        <taxon>Magallana</taxon>
    </lineage>
</organism>
<dbReference type="InterPro" id="IPR049012">
    <property type="entry name" value="Mutator_transp_dom"/>
</dbReference>
<evidence type="ECO:0000259" key="1">
    <source>
        <dbReference type="Pfam" id="PF20700"/>
    </source>
</evidence>
<sequence length="221" mass="24112">MIGTQTGQIIHYAVRSKDCRVCSSAASRNEPPKPHDCYQNWKGSAKAMKADMVTQMVKDVGEKGFTVDAVVGKENPSQISSDLDALSKHPFGDHHCCSSRWCRFIKSVTQIANTNRSLIENPLSTKNLQSYLEKVFTAYAGHSNKLSSLGITQGNESFNHMVAAKAPNNVHFSSSGNLSYKVAACVAQKNNGHKYLVSVNRSLGLSSGFFTERLALEIPSV</sequence>
<evidence type="ECO:0000313" key="3">
    <source>
        <dbReference type="Proteomes" id="UP000005408"/>
    </source>
</evidence>
<name>A0A8W8MKU6_MAGGI</name>
<keyword evidence="3" id="KW-1185">Reference proteome</keyword>
<dbReference type="Pfam" id="PF20700">
    <property type="entry name" value="Mutator"/>
    <property type="match status" value="1"/>
</dbReference>
<dbReference type="AlphaFoldDB" id="A0A8W8MKU6"/>